<accession>A0A2U1M2Q2</accession>
<dbReference type="Pfam" id="PF05699">
    <property type="entry name" value="Dimer_Tnp_hAT"/>
    <property type="match status" value="1"/>
</dbReference>
<proteinExistence type="predicted"/>
<evidence type="ECO:0000313" key="2">
    <source>
        <dbReference type="EMBL" id="PWA55480.1"/>
    </source>
</evidence>
<dbReference type="STRING" id="35608.A0A2U1M2Q2"/>
<dbReference type="GO" id="GO:0046983">
    <property type="term" value="F:protein dimerization activity"/>
    <property type="evidence" value="ECO:0007669"/>
    <property type="project" value="InterPro"/>
</dbReference>
<sequence>MLPNEAYNGERPWSSIQIMEFTKKMDMFPNLLLAYKILLTLPVTVATVERSFSNLKILKSYLRSTMSQERLNGLAILSIESRFLTNVDYDKDTHPILQQRVLFKVFGRRGYNGIRKIQFDEIPDTEREQQSVKEQFRTDYFLVIVGMALVQLKSTFEQMEYFESIFGFMFDASKLSYLDDANLKKCCLNLESALTNDEDCDIDVHPFYFEKNRHGNENEKNVDDDLENRVLQPGLDKLEFQQQLLQLE</sequence>
<dbReference type="OrthoDB" id="1164622at2759"/>
<comment type="caution">
    <text evidence="2">The sequence shown here is derived from an EMBL/GenBank/DDBJ whole genome shotgun (WGS) entry which is preliminary data.</text>
</comment>
<dbReference type="PANTHER" id="PTHR45749:SF35">
    <property type="entry name" value="AC-LIKE TRANSPOSASE-RELATED"/>
    <property type="match status" value="1"/>
</dbReference>
<organism evidence="2 3">
    <name type="scientific">Artemisia annua</name>
    <name type="common">Sweet wormwood</name>
    <dbReference type="NCBI Taxonomy" id="35608"/>
    <lineage>
        <taxon>Eukaryota</taxon>
        <taxon>Viridiplantae</taxon>
        <taxon>Streptophyta</taxon>
        <taxon>Embryophyta</taxon>
        <taxon>Tracheophyta</taxon>
        <taxon>Spermatophyta</taxon>
        <taxon>Magnoliopsida</taxon>
        <taxon>eudicotyledons</taxon>
        <taxon>Gunneridae</taxon>
        <taxon>Pentapetalae</taxon>
        <taxon>asterids</taxon>
        <taxon>campanulids</taxon>
        <taxon>Asterales</taxon>
        <taxon>Asteraceae</taxon>
        <taxon>Asteroideae</taxon>
        <taxon>Anthemideae</taxon>
        <taxon>Artemisiinae</taxon>
        <taxon>Artemisia</taxon>
    </lineage>
</organism>
<dbReference type="PANTHER" id="PTHR45749">
    <property type="match status" value="1"/>
</dbReference>
<dbReference type="Proteomes" id="UP000245207">
    <property type="component" value="Unassembled WGS sequence"/>
</dbReference>
<dbReference type="AlphaFoldDB" id="A0A2U1M2Q2"/>
<evidence type="ECO:0000259" key="1">
    <source>
        <dbReference type="Pfam" id="PF05699"/>
    </source>
</evidence>
<feature type="domain" description="HAT C-terminal dimerisation" evidence="1">
    <location>
        <begin position="23"/>
        <end position="81"/>
    </location>
</feature>
<reference evidence="2 3" key="1">
    <citation type="journal article" date="2018" name="Mol. Plant">
        <title>The genome of Artemisia annua provides insight into the evolution of Asteraceae family and artemisinin biosynthesis.</title>
        <authorList>
            <person name="Shen Q."/>
            <person name="Zhang L."/>
            <person name="Liao Z."/>
            <person name="Wang S."/>
            <person name="Yan T."/>
            <person name="Shi P."/>
            <person name="Liu M."/>
            <person name="Fu X."/>
            <person name="Pan Q."/>
            <person name="Wang Y."/>
            <person name="Lv Z."/>
            <person name="Lu X."/>
            <person name="Zhang F."/>
            <person name="Jiang W."/>
            <person name="Ma Y."/>
            <person name="Chen M."/>
            <person name="Hao X."/>
            <person name="Li L."/>
            <person name="Tang Y."/>
            <person name="Lv G."/>
            <person name="Zhou Y."/>
            <person name="Sun X."/>
            <person name="Brodelius P.E."/>
            <person name="Rose J.K.C."/>
            <person name="Tang K."/>
        </authorList>
    </citation>
    <scope>NUCLEOTIDE SEQUENCE [LARGE SCALE GENOMIC DNA]</scope>
    <source>
        <strain evidence="3">cv. Huhao1</strain>
        <tissue evidence="2">Leaf</tissue>
    </source>
</reference>
<keyword evidence="3" id="KW-1185">Reference proteome</keyword>
<evidence type="ECO:0000313" key="3">
    <source>
        <dbReference type="Proteomes" id="UP000245207"/>
    </source>
</evidence>
<dbReference type="EMBL" id="PKPP01006744">
    <property type="protein sequence ID" value="PWA55480.1"/>
    <property type="molecule type" value="Genomic_DNA"/>
</dbReference>
<name>A0A2U1M2Q2_ARTAN</name>
<protein>
    <recommendedName>
        <fullName evidence="1">HAT C-terminal dimerisation domain-containing protein</fullName>
    </recommendedName>
</protein>
<dbReference type="InterPro" id="IPR008906">
    <property type="entry name" value="HATC_C_dom"/>
</dbReference>
<gene>
    <name evidence="2" type="ORF">CTI12_AA373780</name>
</gene>